<comment type="caution">
    <text evidence="3">The sequence shown here is derived from an EMBL/GenBank/DDBJ whole genome shotgun (WGS) entry which is preliminary data.</text>
</comment>
<sequence length="447" mass="50653">MTDNEQTTNVRYKYWSVAELLPREEMEKLQFKRLVEQINYLWDKSSFYRQKWEQNDFYPEKLKTIEDIKYIPILTKEEIRISQEKDPPYGMMRIPGSGPINRIAMTSGTTGEPVLIPFTKEDYFGNFCEGGVRGLWAAGVRKDDILHCAFGFLPFIGLAGLHDAGEHFIGSLVIPGGTWDSLTRIKMIQKLQVTVLAGTPTYLLHLANVAKKRQIDPKSMGIRLLLTTGECGSASVPNTGLRLKEAWGCKIYDLSGTQETNYITWMCEEGVSHINEDLVYLEILDPETNEPVEPGNPGKLVVTDLVQKTHCVIRFETGDIVNGIETGLVCKCGRTLSQFKGYQGRMGDIIKIKGVCVSITGIENVIRGIKECSDQYEYMALKDGEKDKILVQLELKDDVDPSKWEDIGQKVAETLRETFMINMNVKIVPPGTLPLYDLKAKRFRDYR</sequence>
<evidence type="ECO:0000313" key="4">
    <source>
        <dbReference type="Proteomes" id="UP001205748"/>
    </source>
</evidence>
<proteinExistence type="predicted"/>
<protein>
    <submittedName>
        <fullName evidence="3">AMP-binding protein</fullName>
    </submittedName>
</protein>
<dbReference type="Pfam" id="PF00501">
    <property type="entry name" value="AMP-binding"/>
    <property type="match status" value="1"/>
</dbReference>
<dbReference type="PANTHER" id="PTHR43845:SF1">
    <property type="entry name" value="BLR5969 PROTEIN"/>
    <property type="match status" value="1"/>
</dbReference>
<dbReference type="Gene3D" id="3.30.300.30">
    <property type="match status" value="1"/>
</dbReference>
<dbReference type="InterPro" id="IPR042099">
    <property type="entry name" value="ANL_N_sf"/>
</dbReference>
<feature type="domain" description="AMP-dependent synthetase/ligase" evidence="1">
    <location>
        <begin position="104"/>
        <end position="302"/>
    </location>
</feature>
<dbReference type="InterPro" id="IPR028154">
    <property type="entry name" value="AMP-dep_Lig_C"/>
</dbReference>
<dbReference type="InterPro" id="IPR000873">
    <property type="entry name" value="AMP-dep_synth/lig_dom"/>
</dbReference>
<feature type="domain" description="AMP-dependent ligase C-terminal" evidence="2">
    <location>
        <begin position="361"/>
        <end position="447"/>
    </location>
</feature>
<keyword evidence="4" id="KW-1185">Reference proteome</keyword>
<gene>
    <name evidence="3" type="ORF">NSA47_12550</name>
</gene>
<dbReference type="AlphaFoldDB" id="A0AAE3HIJ3"/>
<evidence type="ECO:0000259" key="1">
    <source>
        <dbReference type="Pfam" id="PF00501"/>
    </source>
</evidence>
<dbReference type="RefSeq" id="WP_257532521.1">
    <property type="nucleotide sequence ID" value="NZ_JANKAS010000013.1"/>
</dbReference>
<dbReference type="EMBL" id="JANKAS010000013">
    <property type="protein sequence ID" value="MCR1899803.1"/>
    <property type="molecule type" value="Genomic_DNA"/>
</dbReference>
<organism evidence="3 4">
    <name type="scientific">Irregularibacter muris</name>
    <dbReference type="NCBI Taxonomy" id="1796619"/>
    <lineage>
        <taxon>Bacteria</taxon>
        <taxon>Bacillati</taxon>
        <taxon>Bacillota</taxon>
        <taxon>Clostridia</taxon>
        <taxon>Eubacteriales</taxon>
        <taxon>Eubacteriaceae</taxon>
        <taxon>Irregularibacter</taxon>
    </lineage>
</organism>
<reference evidence="3" key="1">
    <citation type="submission" date="2022-07" db="EMBL/GenBank/DDBJ databases">
        <title>Enhanced cultured diversity of the mouse gut microbiota enables custom-made synthetic communities.</title>
        <authorList>
            <person name="Afrizal A."/>
        </authorList>
    </citation>
    <scope>NUCLEOTIDE SEQUENCE</scope>
    <source>
        <strain evidence="3">DSM 28593</strain>
    </source>
</reference>
<dbReference type="SUPFAM" id="SSF56801">
    <property type="entry name" value="Acetyl-CoA synthetase-like"/>
    <property type="match status" value="1"/>
</dbReference>
<dbReference type="InterPro" id="IPR045851">
    <property type="entry name" value="AMP-bd_C_sf"/>
</dbReference>
<name>A0AAE3HIJ3_9FIRM</name>
<evidence type="ECO:0000259" key="2">
    <source>
        <dbReference type="Pfam" id="PF14535"/>
    </source>
</evidence>
<accession>A0AAE3HIJ3</accession>
<dbReference type="Proteomes" id="UP001205748">
    <property type="component" value="Unassembled WGS sequence"/>
</dbReference>
<dbReference type="PANTHER" id="PTHR43845">
    <property type="entry name" value="BLR5969 PROTEIN"/>
    <property type="match status" value="1"/>
</dbReference>
<evidence type="ECO:0000313" key="3">
    <source>
        <dbReference type="EMBL" id="MCR1899803.1"/>
    </source>
</evidence>
<dbReference type="Gene3D" id="3.40.50.12780">
    <property type="entry name" value="N-terminal domain of ligase-like"/>
    <property type="match status" value="1"/>
</dbReference>
<dbReference type="Pfam" id="PF14535">
    <property type="entry name" value="AMP-binding_C_2"/>
    <property type="match status" value="1"/>
</dbReference>